<gene>
    <name evidence="2" type="ORF">GMA8713_04197</name>
</gene>
<reference evidence="3" key="1">
    <citation type="submission" date="2016-02" db="EMBL/GenBank/DDBJ databases">
        <authorList>
            <person name="Rodrigo-Torres Lidia"/>
            <person name="Arahal R.David."/>
        </authorList>
    </citation>
    <scope>NUCLEOTIDE SEQUENCE [LARGE SCALE GENOMIC DNA]</scope>
    <source>
        <strain evidence="3">CECT 8713</strain>
    </source>
</reference>
<dbReference type="SUPFAM" id="SSF88697">
    <property type="entry name" value="PUA domain-like"/>
    <property type="match status" value="1"/>
</dbReference>
<protein>
    <submittedName>
        <fullName evidence="2">ASCH domain protein</fullName>
    </submittedName>
</protein>
<evidence type="ECO:0000313" key="2">
    <source>
        <dbReference type="EMBL" id="CZF86164.1"/>
    </source>
</evidence>
<dbReference type="InterPro" id="IPR007374">
    <property type="entry name" value="ASCH_domain"/>
</dbReference>
<dbReference type="PANTHER" id="PTHR39203:SF1">
    <property type="entry name" value="CYTOPLASMIC PROTEIN"/>
    <property type="match status" value="1"/>
</dbReference>
<dbReference type="Gene3D" id="3.10.400.10">
    <property type="entry name" value="Sulfate adenylyltransferase"/>
    <property type="match status" value="1"/>
</dbReference>
<keyword evidence="3" id="KW-1185">Reference proteome</keyword>
<sequence length="175" mass="20054">MDARSQDYLNTFLATLSPEKRASYTSFTADYFCADEYNANVCAQLIKKGEKRASCSMELWYSQEGEEHPQVGHLHVVTDWHGDPHCIIEITDVSHCPFNKVTPEFAASEGEGDKSYEWWRKAHWDFFSKECEELGVEMKEDMLLVLERFEVAYDAEQNCLVQPTIDKPSGCGHSL</sequence>
<evidence type="ECO:0000259" key="1">
    <source>
        <dbReference type="SMART" id="SM01022"/>
    </source>
</evidence>
<dbReference type="PANTHER" id="PTHR39203">
    <property type="entry name" value="CYTOPLASMIC PROTEIN-RELATED"/>
    <property type="match status" value="1"/>
</dbReference>
<proteinExistence type="predicted"/>
<dbReference type="OrthoDB" id="9807542at2"/>
<organism evidence="2 3">
    <name type="scientific">Grimontia marina</name>
    <dbReference type="NCBI Taxonomy" id="646534"/>
    <lineage>
        <taxon>Bacteria</taxon>
        <taxon>Pseudomonadati</taxon>
        <taxon>Pseudomonadota</taxon>
        <taxon>Gammaproteobacteria</taxon>
        <taxon>Vibrionales</taxon>
        <taxon>Vibrionaceae</taxon>
        <taxon>Grimontia</taxon>
    </lineage>
</organism>
<name>A0A128FIM5_9GAMM</name>
<dbReference type="SMART" id="SM01022">
    <property type="entry name" value="ASCH"/>
    <property type="match status" value="1"/>
</dbReference>
<dbReference type="RefSeq" id="WP_084387798.1">
    <property type="nucleotide sequence ID" value="NZ_CAWRCI010000054.1"/>
</dbReference>
<evidence type="ECO:0000313" key="3">
    <source>
        <dbReference type="Proteomes" id="UP000073601"/>
    </source>
</evidence>
<accession>A0A128FIM5</accession>
<dbReference type="Proteomes" id="UP000073601">
    <property type="component" value="Unassembled WGS sequence"/>
</dbReference>
<feature type="domain" description="ASCH" evidence="1">
    <location>
        <begin position="30"/>
        <end position="153"/>
    </location>
</feature>
<dbReference type="Pfam" id="PF04266">
    <property type="entry name" value="ASCH"/>
    <property type="match status" value="1"/>
</dbReference>
<dbReference type="EMBL" id="FIZY01000054">
    <property type="protein sequence ID" value="CZF86164.1"/>
    <property type="molecule type" value="Genomic_DNA"/>
</dbReference>
<dbReference type="AlphaFoldDB" id="A0A128FIM5"/>
<dbReference type="CDD" id="cd06553">
    <property type="entry name" value="ASCH_Ef3133_like"/>
    <property type="match status" value="1"/>
</dbReference>
<dbReference type="InterPro" id="IPR009326">
    <property type="entry name" value="DUF984"/>
</dbReference>
<dbReference type="InterPro" id="IPR015947">
    <property type="entry name" value="PUA-like_sf"/>
</dbReference>